<protein>
    <recommendedName>
        <fullName evidence="3">aldehyde dehydrogenase (NAD(+))</fullName>
        <ecNumber evidence="3">1.2.1.3</ecNumber>
    </recommendedName>
</protein>
<gene>
    <name evidence="8" type="ORF">NCCP1664_08060</name>
</gene>
<dbReference type="CDD" id="cd07139">
    <property type="entry name" value="ALDH_AldA-Rv0768"/>
    <property type="match status" value="1"/>
</dbReference>
<dbReference type="OrthoDB" id="6882680at2"/>
<name>A0A5A7NNU0_9MICC</name>
<dbReference type="EMBL" id="BKDJ01000003">
    <property type="protein sequence ID" value="GER22309.1"/>
    <property type="molecule type" value="Genomic_DNA"/>
</dbReference>
<sequence length="491" mass="52306">MTSVTSAVSAGSAQGLRSFDRLFIGGKWVAPSSDSTIEVISPMTGQVIATVPEAQEADMDAAVAAARQAFDEGPWPRMTPAERAGILARVGEEVKKRVGAMSAAFTAEIGAPAASSNAFHENAVKVWDDVVTLHERFSFEEERSWPGGSGRLVREPIGVVATVLPWNGPVATASLKFAPALAAGCTVVVKPAPEGPVSMMIFAEALAAAGLPEGVISLLPAGREVGEYLVRHKDVDMITFTGSTAAGRKIMSIAAERIARVTLELGGKSAAILADDVDLDTVFPELVFYGVGHSGQVCAALTRILVPRQRQDEVVARIQAVMEGLKVGDPREPDTVLGPLAAERQRERVEQYIEIGKAEGARLVTGGGRPKHLDTGWYVEPTLFADVTPDMRIAQEEIFGPVLSVIPYDTIEEAVRIANGTEYGLSGAVFARDDATAEAIARRIRTGQIYVNSWGMNVLQPFGGYKQSGLGREGGIEGFDEFHETKLIQLP</sequence>
<dbReference type="Proteomes" id="UP000325307">
    <property type="component" value="Unassembled WGS sequence"/>
</dbReference>
<keyword evidence="9" id="KW-1185">Reference proteome</keyword>
<reference evidence="8 9" key="1">
    <citation type="submission" date="2019-09" db="EMBL/GenBank/DDBJ databases">
        <title>Arthrobacter zafarii sp. nov., a moderately thermotolerant and halotolerant actinobacterium isolated from Cholistan desert soil of Pakistan.</title>
        <authorList>
            <person name="Amin A."/>
            <person name="Ahmed I."/>
            <person name="Khalid N."/>
            <person name="Schumann P."/>
            <person name="Busse H.J."/>
            <person name="Khan I.U."/>
            <person name="Li S."/>
            <person name="Li W.J."/>
        </authorList>
    </citation>
    <scope>NUCLEOTIDE SEQUENCE [LARGE SCALE GENOMIC DNA]</scope>
    <source>
        <strain evidence="8 9">NCCP-1664</strain>
    </source>
</reference>
<evidence type="ECO:0000256" key="5">
    <source>
        <dbReference type="PROSITE-ProRule" id="PRU10007"/>
    </source>
</evidence>
<dbReference type="AlphaFoldDB" id="A0A5A7NNU0"/>
<dbReference type="InterPro" id="IPR016163">
    <property type="entry name" value="Ald_DH_C"/>
</dbReference>
<dbReference type="FunFam" id="3.40.605.10:FF:000007">
    <property type="entry name" value="NAD/NADP-dependent betaine aldehyde dehydrogenase"/>
    <property type="match status" value="1"/>
</dbReference>
<dbReference type="InterPro" id="IPR029510">
    <property type="entry name" value="Ald_DH_CS_GLU"/>
</dbReference>
<comment type="similarity">
    <text evidence="1 6">Belongs to the aldehyde dehydrogenase family.</text>
</comment>
<evidence type="ECO:0000259" key="7">
    <source>
        <dbReference type="Pfam" id="PF00171"/>
    </source>
</evidence>
<dbReference type="PANTHER" id="PTHR42804">
    <property type="entry name" value="ALDEHYDE DEHYDROGENASE"/>
    <property type="match status" value="1"/>
</dbReference>
<evidence type="ECO:0000256" key="1">
    <source>
        <dbReference type="ARBA" id="ARBA00009986"/>
    </source>
</evidence>
<evidence type="ECO:0000256" key="2">
    <source>
        <dbReference type="ARBA" id="ARBA00023002"/>
    </source>
</evidence>
<dbReference type="InterPro" id="IPR016162">
    <property type="entry name" value="Ald_DH_N"/>
</dbReference>
<dbReference type="InterPro" id="IPR015590">
    <property type="entry name" value="Aldehyde_DH_dom"/>
</dbReference>
<accession>A0A5A7NNU0</accession>
<dbReference type="Gene3D" id="3.40.605.10">
    <property type="entry name" value="Aldehyde Dehydrogenase, Chain A, domain 1"/>
    <property type="match status" value="1"/>
</dbReference>
<dbReference type="SUPFAM" id="SSF53720">
    <property type="entry name" value="ALDH-like"/>
    <property type="match status" value="1"/>
</dbReference>
<dbReference type="Pfam" id="PF00171">
    <property type="entry name" value="Aldedh"/>
    <property type="match status" value="1"/>
</dbReference>
<proteinExistence type="inferred from homology"/>
<comment type="caution">
    <text evidence="8">The sequence shown here is derived from an EMBL/GenBank/DDBJ whole genome shotgun (WGS) entry which is preliminary data.</text>
</comment>
<dbReference type="PROSITE" id="PS00687">
    <property type="entry name" value="ALDEHYDE_DEHYDR_GLU"/>
    <property type="match status" value="1"/>
</dbReference>
<keyword evidence="2 6" id="KW-0560">Oxidoreductase</keyword>
<comment type="catalytic activity">
    <reaction evidence="4">
        <text>an aldehyde + NAD(+) + H2O = a carboxylate + NADH + 2 H(+)</text>
        <dbReference type="Rhea" id="RHEA:16185"/>
        <dbReference type="ChEBI" id="CHEBI:15377"/>
        <dbReference type="ChEBI" id="CHEBI:15378"/>
        <dbReference type="ChEBI" id="CHEBI:17478"/>
        <dbReference type="ChEBI" id="CHEBI:29067"/>
        <dbReference type="ChEBI" id="CHEBI:57540"/>
        <dbReference type="ChEBI" id="CHEBI:57945"/>
        <dbReference type="EC" id="1.2.1.3"/>
    </reaction>
</comment>
<dbReference type="FunFam" id="3.40.309.10:FF:000009">
    <property type="entry name" value="Aldehyde dehydrogenase A"/>
    <property type="match status" value="1"/>
</dbReference>
<evidence type="ECO:0000313" key="8">
    <source>
        <dbReference type="EMBL" id="GER22309.1"/>
    </source>
</evidence>
<evidence type="ECO:0000313" key="9">
    <source>
        <dbReference type="Proteomes" id="UP000325307"/>
    </source>
</evidence>
<dbReference type="EC" id="1.2.1.3" evidence="3"/>
<evidence type="ECO:0000256" key="6">
    <source>
        <dbReference type="RuleBase" id="RU003345"/>
    </source>
</evidence>
<feature type="active site" evidence="5">
    <location>
        <position position="264"/>
    </location>
</feature>
<dbReference type="PROSITE" id="PS00070">
    <property type="entry name" value="ALDEHYDE_DEHYDR_CYS"/>
    <property type="match status" value="1"/>
</dbReference>
<dbReference type="GO" id="GO:0004029">
    <property type="term" value="F:aldehyde dehydrogenase (NAD+) activity"/>
    <property type="evidence" value="ECO:0007669"/>
    <property type="project" value="UniProtKB-EC"/>
</dbReference>
<dbReference type="PANTHER" id="PTHR42804:SF1">
    <property type="entry name" value="ALDEHYDE DEHYDROGENASE-RELATED"/>
    <property type="match status" value="1"/>
</dbReference>
<organism evidence="8 9">
    <name type="scientific">Zafaria cholistanensis</name>
    <dbReference type="NCBI Taxonomy" id="1682741"/>
    <lineage>
        <taxon>Bacteria</taxon>
        <taxon>Bacillati</taxon>
        <taxon>Actinomycetota</taxon>
        <taxon>Actinomycetes</taxon>
        <taxon>Micrococcales</taxon>
        <taxon>Micrococcaceae</taxon>
        <taxon>Zafaria</taxon>
    </lineage>
</organism>
<dbReference type="InterPro" id="IPR016161">
    <property type="entry name" value="Ald_DH/histidinol_DH"/>
</dbReference>
<evidence type="ECO:0000256" key="3">
    <source>
        <dbReference type="ARBA" id="ARBA00024226"/>
    </source>
</evidence>
<dbReference type="RefSeq" id="WP_149955955.1">
    <property type="nucleotide sequence ID" value="NZ_BKDJ01000003.1"/>
</dbReference>
<dbReference type="Gene3D" id="3.40.309.10">
    <property type="entry name" value="Aldehyde Dehydrogenase, Chain A, domain 2"/>
    <property type="match status" value="1"/>
</dbReference>
<dbReference type="InterPro" id="IPR016160">
    <property type="entry name" value="Ald_DH_CS_CYS"/>
</dbReference>
<feature type="domain" description="Aldehyde dehydrogenase" evidence="7">
    <location>
        <begin position="28"/>
        <end position="487"/>
    </location>
</feature>
<evidence type="ECO:0000256" key="4">
    <source>
        <dbReference type="ARBA" id="ARBA00049194"/>
    </source>
</evidence>